<evidence type="ECO:0000313" key="3">
    <source>
        <dbReference type="Proteomes" id="UP000069272"/>
    </source>
</evidence>
<keyword evidence="3" id="KW-1185">Reference proteome</keyword>
<dbReference type="EnsemblMetazoa" id="AALB002688-RA">
    <property type="protein sequence ID" value="AALB002688-PA"/>
    <property type="gene ID" value="AALB002688"/>
</dbReference>
<feature type="compositionally biased region" description="Pro residues" evidence="1">
    <location>
        <begin position="176"/>
        <end position="193"/>
    </location>
</feature>
<reference evidence="2" key="2">
    <citation type="submission" date="2022-08" db="UniProtKB">
        <authorList>
            <consortium name="EnsemblMetazoa"/>
        </authorList>
    </citation>
    <scope>IDENTIFICATION</scope>
    <source>
        <strain evidence="2">STECLA/ALBI9_A</strain>
    </source>
</reference>
<reference evidence="2 3" key="1">
    <citation type="journal article" date="2017" name="G3 (Bethesda)">
        <title>The Physical Genome Mapping of Anopheles albimanus Corrected Scaffold Misassemblies and Identified Interarm Rearrangements in Genus Anopheles.</title>
        <authorList>
            <person name="Artemov G.N."/>
            <person name="Peery A.N."/>
            <person name="Jiang X."/>
            <person name="Tu Z."/>
            <person name="Stegniy V.N."/>
            <person name="Sharakhova M.V."/>
            <person name="Sharakhov I.V."/>
        </authorList>
    </citation>
    <scope>NUCLEOTIDE SEQUENCE [LARGE SCALE GENOMIC DNA]</scope>
    <source>
        <strain evidence="2 3">ALBI9_A</strain>
    </source>
</reference>
<evidence type="ECO:0000256" key="1">
    <source>
        <dbReference type="SAM" id="MobiDB-lite"/>
    </source>
</evidence>
<dbReference type="AlphaFoldDB" id="A0A182F864"/>
<feature type="compositionally biased region" description="Basic and acidic residues" evidence="1">
    <location>
        <begin position="29"/>
        <end position="46"/>
    </location>
</feature>
<protein>
    <submittedName>
        <fullName evidence="2">Uncharacterized protein</fullName>
    </submittedName>
</protein>
<feature type="region of interest" description="Disordered" evidence="1">
    <location>
        <begin position="21"/>
        <end position="47"/>
    </location>
</feature>
<name>A0A182F864_ANOAL</name>
<organism evidence="2 3">
    <name type="scientific">Anopheles albimanus</name>
    <name type="common">New world malaria mosquito</name>
    <dbReference type="NCBI Taxonomy" id="7167"/>
    <lineage>
        <taxon>Eukaryota</taxon>
        <taxon>Metazoa</taxon>
        <taxon>Ecdysozoa</taxon>
        <taxon>Arthropoda</taxon>
        <taxon>Hexapoda</taxon>
        <taxon>Insecta</taxon>
        <taxon>Pterygota</taxon>
        <taxon>Neoptera</taxon>
        <taxon>Endopterygota</taxon>
        <taxon>Diptera</taxon>
        <taxon>Nematocera</taxon>
        <taxon>Culicoidea</taxon>
        <taxon>Culicidae</taxon>
        <taxon>Anophelinae</taxon>
        <taxon>Anopheles</taxon>
    </lineage>
</organism>
<accession>A0A182F864</accession>
<dbReference type="VEuPathDB" id="VectorBase:AALB017767"/>
<proteinExistence type="predicted"/>
<dbReference type="VEuPathDB" id="VectorBase:AALB20_035523"/>
<sequence>MHRYCTVSHNHHIVVTLFSQDRSAPSMGERLKSERTSSSGYKKDSEMVGAVSSMAPTPSAVGANSSSVRISTLSGGGTITSATAAAIGGGVSLSPYGLSPHSGGSCGGGGGASSASTLGQPYASDASGFGPIYHHHHHHHHHNPLVGAPTYMAATSSFVEKYKLGSAASSTSSASSPPPPPPPLPPPGTPLTPPHGASYSGHYQGHFYAAGTSHHTMSHGRMATVASIACRERSEHAWYP</sequence>
<dbReference type="STRING" id="7167.A0A182F864"/>
<dbReference type="Proteomes" id="UP000069272">
    <property type="component" value="Chromosome 2R"/>
</dbReference>
<feature type="region of interest" description="Disordered" evidence="1">
    <location>
        <begin position="168"/>
        <end position="197"/>
    </location>
</feature>
<evidence type="ECO:0000313" key="2">
    <source>
        <dbReference type="EnsemblMetazoa" id="AALB002688-PA"/>
    </source>
</evidence>